<dbReference type="SUPFAM" id="SSF103190">
    <property type="entry name" value="Sensory domain-like"/>
    <property type="match status" value="1"/>
</dbReference>
<dbReference type="CDD" id="cd18773">
    <property type="entry name" value="PDC1_HK_sensor"/>
    <property type="match status" value="1"/>
</dbReference>
<keyword evidence="6 11" id="KW-0812">Transmembrane</keyword>
<evidence type="ECO:0000256" key="7">
    <source>
        <dbReference type="ARBA" id="ARBA00022777"/>
    </source>
</evidence>
<name>A0A173LI53_9ACTN</name>
<evidence type="ECO:0000256" key="5">
    <source>
        <dbReference type="ARBA" id="ARBA00022553"/>
    </source>
</evidence>
<feature type="transmembrane region" description="Helical" evidence="11">
    <location>
        <begin position="171"/>
        <end position="192"/>
    </location>
</feature>
<feature type="transmembrane region" description="Helical" evidence="11">
    <location>
        <begin position="12"/>
        <end position="34"/>
    </location>
</feature>
<keyword evidence="8 11" id="KW-1133">Transmembrane helix</keyword>
<comment type="catalytic activity">
    <reaction evidence="1">
        <text>ATP + protein L-histidine = ADP + protein N-phospho-L-histidine.</text>
        <dbReference type="EC" id="2.7.13.3"/>
    </reaction>
</comment>
<feature type="domain" description="Histidine kinase" evidence="12">
    <location>
        <begin position="322"/>
        <end position="516"/>
    </location>
</feature>
<accession>A0A173LI53</accession>
<keyword evidence="5" id="KW-0597">Phosphoprotein</keyword>
<keyword evidence="10 11" id="KW-0472">Membrane</keyword>
<dbReference type="EC" id="2.7.13.3" evidence="3"/>
<keyword evidence="7" id="KW-0418">Kinase</keyword>
<dbReference type="PANTHER" id="PTHR43547:SF10">
    <property type="entry name" value="SENSOR HISTIDINE KINASE DCUS"/>
    <property type="match status" value="1"/>
</dbReference>
<evidence type="ECO:0000313" key="14">
    <source>
        <dbReference type="Proteomes" id="UP000186104"/>
    </source>
</evidence>
<organism evidence="13 14">
    <name type="scientific">Dietzia timorensis</name>
    <dbReference type="NCBI Taxonomy" id="499555"/>
    <lineage>
        <taxon>Bacteria</taxon>
        <taxon>Bacillati</taxon>
        <taxon>Actinomycetota</taxon>
        <taxon>Actinomycetes</taxon>
        <taxon>Mycobacteriales</taxon>
        <taxon>Dietziaceae</taxon>
        <taxon>Dietzia</taxon>
    </lineage>
</organism>
<dbReference type="InterPro" id="IPR029151">
    <property type="entry name" value="Sensor-like_sf"/>
</dbReference>
<evidence type="ECO:0000256" key="1">
    <source>
        <dbReference type="ARBA" id="ARBA00000085"/>
    </source>
</evidence>
<evidence type="ECO:0000256" key="9">
    <source>
        <dbReference type="ARBA" id="ARBA00023012"/>
    </source>
</evidence>
<dbReference type="SUPFAM" id="SSF55874">
    <property type="entry name" value="ATPase domain of HSP90 chaperone/DNA topoisomerase II/histidine kinase"/>
    <property type="match status" value="1"/>
</dbReference>
<evidence type="ECO:0000256" key="10">
    <source>
        <dbReference type="ARBA" id="ARBA00023136"/>
    </source>
</evidence>
<dbReference type="Gene3D" id="3.30.450.20">
    <property type="entry name" value="PAS domain"/>
    <property type="match status" value="1"/>
</dbReference>
<protein>
    <recommendedName>
        <fullName evidence="3">histidine kinase</fullName>
        <ecNumber evidence="3">2.7.13.3</ecNumber>
    </recommendedName>
</protein>
<reference evidence="13 14" key="1">
    <citation type="submission" date="2016-06" db="EMBL/GenBank/DDBJ databases">
        <title>Complete genome sequence of a saline-alkali tolerant type strain Dietzia timorensis ID05-A0528T.</title>
        <authorList>
            <person name="Wu X."/>
        </authorList>
    </citation>
    <scope>NUCLEOTIDE SEQUENCE [LARGE SCALE GENOMIC DNA]</scope>
    <source>
        <strain evidence="13 14">ID05-A0528</strain>
    </source>
</reference>
<dbReference type="AlphaFoldDB" id="A0A173LI53"/>
<evidence type="ECO:0000256" key="6">
    <source>
        <dbReference type="ARBA" id="ARBA00022692"/>
    </source>
</evidence>
<keyword evidence="7" id="KW-0808">Transferase</keyword>
<comment type="subcellular location">
    <subcellularLocation>
        <location evidence="2">Cell membrane</location>
        <topology evidence="2">Multi-pass membrane protein</topology>
    </subcellularLocation>
</comment>
<dbReference type="GO" id="GO:0000155">
    <property type="term" value="F:phosphorelay sensor kinase activity"/>
    <property type="evidence" value="ECO:0007669"/>
    <property type="project" value="TreeGrafter"/>
</dbReference>
<evidence type="ECO:0000256" key="8">
    <source>
        <dbReference type="ARBA" id="ARBA00022989"/>
    </source>
</evidence>
<dbReference type="STRING" id="499555.BJL86_1168"/>
<dbReference type="EMBL" id="CP015961">
    <property type="protein sequence ID" value="ANI91955.1"/>
    <property type="molecule type" value="Genomic_DNA"/>
</dbReference>
<sequence>MSRIAPRTLASQVVALVLVVVAAIVVIGSVLALWDARLTGDRTARETEKALAIGIARAPSTADALATDDPTEILQPMTEAIRADTGIAFITIMAPDGERFTHTYPEKIGLRYLGSTKEALEGHIHTETYTGTLGPSVRTIVPVRDGRGEIVGMVSVGVTEDTLMNEWLGRLPIVLAIALSALATAGVGLWWVRRRILQATGGLAPGDLRLMYDHHDAVLHSIKEGVIVVRDGHPALVNDEAKRLLGNDAAGFTGADVPESFLGEERFEDMLYAGGGRVLVVNKVRVDGDRDAAVLTLRDQTELSEATGELDSMTHFAEALRSQAHESANRLHTIVALIEMGRGEEAAQLATTDLALSQQLIDRMSQSIAEPALVAMLLGKTSQAAERGIELTVTDESELGDDVAGLLTAQEMVTVVGNLVDNALDACDPADPWVEVTITGEAGGVHIEIADSGPGMDPELLARAQERGFSTKAGGDERGRGLGLALVAQVLRRHNGTLTAHATYGSVVVAQIPGRPAEPARGGAEGDRT</sequence>
<evidence type="ECO:0000259" key="12">
    <source>
        <dbReference type="PROSITE" id="PS50109"/>
    </source>
</evidence>
<dbReference type="InterPro" id="IPR033463">
    <property type="entry name" value="sCache_3"/>
</dbReference>
<dbReference type="KEGG" id="dtm:BJL86_1168"/>
<dbReference type="InterPro" id="IPR005467">
    <property type="entry name" value="His_kinase_dom"/>
</dbReference>
<keyword evidence="4" id="KW-1003">Cell membrane</keyword>
<evidence type="ECO:0000256" key="11">
    <source>
        <dbReference type="SAM" id="Phobius"/>
    </source>
</evidence>
<dbReference type="PROSITE" id="PS50109">
    <property type="entry name" value="HIS_KIN"/>
    <property type="match status" value="1"/>
</dbReference>
<proteinExistence type="predicted"/>
<evidence type="ECO:0000256" key="4">
    <source>
        <dbReference type="ARBA" id="ARBA00022475"/>
    </source>
</evidence>
<evidence type="ECO:0000256" key="2">
    <source>
        <dbReference type="ARBA" id="ARBA00004651"/>
    </source>
</evidence>
<dbReference type="PANTHER" id="PTHR43547">
    <property type="entry name" value="TWO-COMPONENT HISTIDINE KINASE"/>
    <property type="match status" value="1"/>
</dbReference>
<dbReference type="InterPro" id="IPR036890">
    <property type="entry name" value="HATPase_C_sf"/>
</dbReference>
<dbReference type="PRINTS" id="PR00344">
    <property type="entry name" value="BCTRLSENSOR"/>
</dbReference>
<keyword evidence="14" id="KW-1185">Reference proteome</keyword>
<dbReference type="RefSeq" id="WP_067477285.1">
    <property type="nucleotide sequence ID" value="NZ_CP015961.1"/>
</dbReference>
<dbReference type="InterPro" id="IPR004358">
    <property type="entry name" value="Sig_transdc_His_kin-like_C"/>
</dbReference>
<dbReference type="OrthoDB" id="9792686at2"/>
<dbReference type="Pfam" id="PF17203">
    <property type="entry name" value="sCache_3_2"/>
    <property type="match status" value="1"/>
</dbReference>
<evidence type="ECO:0000313" key="13">
    <source>
        <dbReference type="EMBL" id="ANI91955.1"/>
    </source>
</evidence>
<dbReference type="GO" id="GO:0005886">
    <property type="term" value="C:plasma membrane"/>
    <property type="evidence" value="ECO:0007669"/>
    <property type="project" value="UniProtKB-SubCell"/>
</dbReference>
<gene>
    <name evidence="13" type="ORF">BJL86_1168</name>
</gene>
<evidence type="ECO:0000256" key="3">
    <source>
        <dbReference type="ARBA" id="ARBA00012438"/>
    </source>
</evidence>
<dbReference type="Pfam" id="PF02518">
    <property type="entry name" value="HATPase_c"/>
    <property type="match status" value="1"/>
</dbReference>
<dbReference type="InterPro" id="IPR003594">
    <property type="entry name" value="HATPase_dom"/>
</dbReference>
<keyword evidence="9" id="KW-0902">Two-component regulatory system</keyword>
<dbReference type="Gene3D" id="3.30.565.10">
    <property type="entry name" value="Histidine kinase-like ATPase, C-terminal domain"/>
    <property type="match status" value="1"/>
</dbReference>
<dbReference type="SMART" id="SM00387">
    <property type="entry name" value="HATPase_c"/>
    <property type="match status" value="1"/>
</dbReference>
<dbReference type="Proteomes" id="UP000186104">
    <property type="component" value="Chromosome"/>
</dbReference>